<evidence type="ECO:0000313" key="2">
    <source>
        <dbReference type="Proteomes" id="UP000006695"/>
    </source>
</evidence>
<evidence type="ECO:0008006" key="3">
    <source>
        <dbReference type="Google" id="ProtNLM"/>
    </source>
</evidence>
<gene>
    <name evidence="1" type="ordered locus">Gura_2316</name>
</gene>
<dbReference type="InterPro" id="IPR010994">
    <property type="entry name" value="RuvA_2-like"/>
</dbReference>
<dbReference type="Pfam" id="PF12836">
    <property type="entry name" value="HHH_3"/>
    <property type="match status" value="1"/>
</dbReference>
<protein>
    <recommendedName>
        <fullName evidence="3">ComEA family DNA-binding protein</fullName>
    </recommendedName>
</protein>
<dbReference type="Gene3D" id="1.10.150.320">
    <property type="entry name" value="Photosystem II 12 kDa extrinsic protein"/>
    <property type="match status" value="1"/>
</dbReference>
<dbReference type="STRING" id="351605.Gura_2316"/>
<organism evidence="1 2">
    <name type="scientific">Geotalea uraniireducens (strain Rf4)</name>
    <name type="common">Geobacter uraniireducens</name>
    <dbReference type="NCBI Taxonomy" id="351605"/>
    <lineage>
        <taxon>Bacteria</taxon>
        <taxon>Pseudomonadati</taxon>
        <taxon>Thermodesulfobacteriota</taxon>
        <taxon>Desulfuromonadia</taxon>
        <taxon>Geobacterales</taxon>
        <taxon>Geobacteraceae</taxon>
        <taxon>Geotalea</taxon>
    </lineage>
</organism>
<reference evidence="1 2" key="1">
    <citation type="submission" date="2007-05" db="EMBL/GenBank/DDBJ databases">
        <title>Complete sequence of Geobacter uraniireducens Rf4.</title>
        <authorList>
            <consortium name="US DOE Joint Genome Institute"/>
            <person name="Copeland A."/>
            <person name="Lucas S."/>
            <person name="Lapidus A."/>
            <person name="Barry K."/>
            <person name="Detter J.C."/>
            <person name="Glavina del Rio T."/>
            <person name="Hammon N."/>
            <person name="Israni S."/>
            <person name="Dalin E."/>
            <person name="Tice H."/>
            <person name="Pitluck S."/>
            <person name="Chertkov O."/>
            <person name="Brettin T."/>
            <person name="Bruce D."/>
            <person name="Han C."/>
            <person name="Schmutz J."/>
            <person name="Larimer F."/>
            <person name="Land M."/>
            <person name="Hauser L."/>
            <person name="Kyrpides N."/>
            <person name="Mikhailova N."/>
            <person name="Shelobolina E."/>
            <person name="Aklujkar M."/>
            <person name="Lovley D."/>
            <person name="Richardson P."/>
        </authorList>
    </citation>
    <scope>NUCLEOTIDE SEQUENCE [LARGE SCALE GENOMIC DNA]</scope>
    <source>
        <strain evidence="1 2">Rf4</strain>
    </source>
</reference>
<dbReference type="HOGENOM" id="CLU_052011_1_1_7"/>
<dbReference type="AlphaFoldDB" id="A5G3X7"/>
<dbReference type="KEGG" id="gur:Gura_2316"/>
<dbReference type="OrthoDB" id="5296317at2"/>
<sequence length="189" mass="20452">MILGSQRFILWLVAVLLIIPLLIKGHCSSRNKGTAVAFSHPSPAQIIVRIKGSVPSPGIYRFPDGTTITSVINMTIAASADKVMVKGTPGTLLKSGDIICLRPDGEKKLELTIGCMNAKELMVLGIPLQPDLLTADDWDALPGIGPELAKRIVFDRQINGDFYSVDALKRVPGIAEGKISQIREYFASR</sequence>
<evidence type="ECO:0000313" key="1">
    <source>
        <dbReference type="EMBL" id="ABQ26495.1"/>
    </source>
</evidence>
<dbReference type="RefSeq" id="WP_011939189.1">
    <property type="nucleotide sequence ID" value="NC_009483.1"/>
</dbReference>
<dbReference type="EMBL" id="CP000698">
    <property type="protein sequence ID" value="ABQ26495.1"/>
    <property type="molecule type" value="Genomic_DNA"/>
</dbReference>
<dbReference type="SUPFAM" id="SSF47781">
    <property type="entry name" value="RuvA domain 2-like"/>
    <property type="match status" value="1"/>
</dbReference>
<dbReference type="Proteomes" id="UP000006695">
    <property type="component" value="Chromosome"/>
</dbReference>
<accession>A5G3X7</accession>
<proteinExistence type="predicted"/>
<name>A5G3X7_GEOUR</name>
<keyword evidence="2" id="KW-1185">Reference proteome</keyword>